<feature type="transmembrane region" description="Helical" evidence="1">
    <location>
        <begin position="132"/>
        <end position="153"/>
    </location>
</feature>
<dbReference type="EMBL" id="CAESAM010000027">
    <property type="protein sequence ID" value="CAB4337236.1"/>
    <property type="molecule type" value="Genomic_DNA"/>
</dbReference>
<dbReference type="AlphaFoldDB" id="A0A6J5Z6S5"/>
<dbReference type="InterPro" id="IPR017196">
    <property type="entry name" value="ECF_substrate-spec_UCP037395"/>
</dbReference>
<feature type="transmembrane region" description="Helical" evidence="1">
    <location>
        <begin position="194"/>
        <end position="214"/>
    </location>
</feature>
<name>A0A6J5Z6S5_9ZZZZ</name>
<feature type="transmembrane region" description="Helical" evidence="1">
    <location>
        <begin position="68"/>
        <end position="89"/>
    </location>
</feature>
<feature type="transmembrane region" description="Helical" evidence="1">
    <location>
        <begin position="159"/>
        <end position="182"/>
    </location>
</feature>
<dbReference type="Gene3D" id="1.10.1760.20">
    <property type="match status" value="1"/>
</dbReference>
<protein>
    <submittedName>
        <fullName evidence="2">Unannotated protein</fullName>
    </submittedName>
</protein>
<accession>A0A6J5Z6S5</accession>
<organism evidence="2">
    <name type="scientific">freshwater metagenome</name>
    <dbReference type="NCBI Taxonomy" id="449393"/>
    <lineage>
        <taxon>unclassified sequences</taxon>
        <taxon>metagenomes</taxon>
        <taxon>ecological metagenomes</taxon>
    </lineage>
</organism>
<keyword evidence="1" id="KW-0812">Transmembrane</keyword>
<feature type="transmembrane region" description="Helical" evidence="1">
    <location>
        <begin position="95"/>
        <end position="120"/>
    </location>
</feature>
<gene>
    <name evidence="2" type="ORF">UFOPK4171_00462</name>
</gene>
<feature type="transmembrane region" description="Helical" evidence="1">
    <location>
        <begin position="7"/>
        <end position="26"/>
    </location>
</feature>
<evidence type="ECO:0000256" key="1">
    <source>
        <dbReference type="SAM" id="Phobius"/>
    </source>
</evidence>
<feature type="transmembrane region" description="Helical" evidence="1">
    <location>
        <begin position="220"/>
        <end position="241"/>
    </location>
</feature>
<keyword evidence="1" id="KW-0472">Membrane</keyword>
<reference evidence="2" key="1">
    <citation type="submission" date="2020-05" db="EMBL/GenBank/DDBJ databases">
        <authorList>
            <person name="Chiriac C."/>
            <person name="Salcher M."/>
            <person name="Ghai R."/>
            <person name="Kavagutti S V."/>
        </authorList>
    </citation>
    <scope>NUCLEOTIDE SEQUENCE</scope>
</reference>
<keyword evidence="1" id="KW-1133">Transmembrane helix</keyword>
<proteinExistence type="predicted"/>
<feature type="transmembrane region" description="Helical" evidence="1">
    <location>
        <begin position="38"/>
        <end position="56"/>
    </location>
</feature>
<sequence>MLKRTSFMLLPVSILGLFAFTWPLFLPDLDNSFLHGDNAKYVAALLLPVALLLFLIEINHGALDARAVALLGVFSAIISALRLVGAGAIGIEPIWFFLILVGRVFGPSFGFTLGIISIFISGLISGGIGPWLAFQMLAGAWVAMFAGLLPKRITGKMEIFLLTLYAVIATQVFGILMNLQLWPWLLGTDTQLSFVAGDLVLANLHRFFIFHVATSLAWDIPRAVFTVILIITTATPILVTLKRAKIKLSTKTSEHLKPQKVA</sequence>
<evidence type="ECO:0000313" key="2">
    <source>
        <dbReference type="EMBL" id="CAB4337236.1"/>
    </source>
</evidence>
<dbReference type="PIRSF" id="PIRSF037395">
    <property type="entry name" value="UCP037395_ABCper"/>
    <property type="match status" value="1"/>
</dbReference>